<dbReference type="EMBL" id="JAGXFD010000001">
    <property type="protein sequence ID" value="MBZ9567884.1"/>
    <property type="molecule type" value="Genomic_DNA"/>
</dbReference>
<name>A0ABS7X0C0_9GAMM</name>
<dbReference type="InterPro" id="IPR017925">
    <property type="entry name" value="DHFR_CS"/>
</dbReference>
<evidence type="ECO:0000256" key="6">
    <source>
        <dbReference type="ARBA" id="ARBA00023002"/>
    </source>
</evidence>
<proteinExistence type="inferred from homology"/>
<comment type="catalytic activity">
    <reaction evidence="8">
        <text>(6S)-5,6,7,8-tetrahydrofolate + NADP(+) = 7,8-dihydrofolate + NADPH + H(+)</text>
        <dbReference type="Rhea" id="RHEA:15009"/>
        <dbReference type="ChEBI" id="CHEBI:15378"/>
        <dbReference type="ChEBI" id="CHEBI:57451"/>
        <dbReference type="ChEBI" id="CHEBI:57453"/>
        <dbReference type="ChEBI" id="CHEBI:57783"/>
        <dbReference type="ChEBI" id="CHEBI:58349"/>
        <dbReference type="EC" id="1.5.1.3"/>
    </reaction>
</comment>
<dbReference type="PRINTS" id="PR00070">
    <property type="entry name" value="DHFR"/>
</dbReference>
<comment type="pathway">
    <text evidence="1 8">Cofactor biosynthesis; tetrahydrofolate biosynthesis; 5,6,7,8-tetrahydrofolate from 7,8-dihydrofolate: step 1/1.</text>
</comment>
<evidence type="ECO:0000256" key="5">
    <source>
        <dbReference type="ARBA" id="ARBA00022857"/>
    </source>
</evidence>
<dbReference type="InterPro" id="IPR001796">
    <property type="entry name" value="DHFR_dom"/>
</dbReference>
<evidence type="ECO:0000256" key="1">
    <source>
        <dbReference type="ARBA" id="ARBA00004903"/>
    </source>
</evidence>
<evidence type="ECO:0000313" key="13">
    <source>
        <dbReference type="Proteomes" id="UP001319883"/>
    </source>
</evidence>
<dbReference type="PANTHER" id="PTHR48069">
    <property type="entry name" value="DIHYDROFOLATE REDUCTASE"/>
    <property type="match status" value="1"/>
</dbReference>
<dbReference type="Pfam" id="PF00186">
    <property type="entry name" value="DHFR_1"/>
    <property type="match status" value="1"/>
</dbReference>
<evidence type="ECO:0000256" key="4">
    <source>
        <dbReference type="ARBA" id="ARBA00022563"/>
    </source>
</evidence>
<comment type="similarity">
    <text evidence="2 8 9">Belongs to the dihydrofolate reductase family.</text>
</comment>
<dbReference type="RefSeq" id="WP_224415343.1">
    <property type="nucleotide sequence ID" value="NZ_JAGXFC010000001.1"/>
</dbReference>
<organism evidence="12 13">
    <name type="scientific">Modicisalibacter tunisiensis</name>
    <dbReference type="NCBI Taxonomy" id="390637"/>
    <lineage>
        <taxon>Bacteria</taxon>
        <taxon>Pseudomonadati</taxon>
        <taxon>Pseudomonadota</taxon>
        <taxon>Gammaproteobacteria</taxon>
        <taxon>Oceanospirillales</taxon>
        <taxon>Halomonadaceae</taxon>
        <taxon>Modicisalibacter</taxon>
    </lineage>
</organism>
<dbReference type="PROSITE" id="PS00075">
    <property type="entry name" value="DHFR_1"/>
    <property type="match status" value="1"/>
</dbReference>
<keyword evidence="5 8" id="KW-0521">NADP</keyword>
<dbReference type="EC" id="1.5.1.3" evidence="3 8"/>
<evidence type="ECO:0000313" key="12">
    <source>
        <dbReference type="EMBL" id="MBZ9567884.1"/>
    </source>
</evidence>
<reference evidence="12 13" key="1">
    <citation type="submission" date="2021-05" db="EMBL/GenBank/DDBJ databases">
        <title>Petroleum and Energy Research Collection (APPE): ex situ preservation of microbial diversity associated with the oil industry and exploitation of its biotechnological potential.</title>
        <authorList>
            <person name="Paixao C.T.M."/>
            <person name="Gomes M.B."/>
            <person name="Oliveira V.M."/>
        </authorList>
    </citation>
    <scope>NUCLEOTIDE SEQUENCE [LARGE SCALE GENOMIC DNA]</scope>
    <source>
        <strain evidence="12 13">LIT2</strain>
    </source>
</reference>
<dbReference type="SUPFAM" id="SSF53597">
    <property type="entry name" value="Dihydrofolate reductase-like"/>
    <property type="match status" value="1"/>
</dbReference>
<dbReference type="InterPro" id="IPR024072">
    <property type="entry name" value="DHFR-like_dom_sf"/>
</dbReference>
<feature type="domain" description="DHFR" evidence="11">
    <location>
        <begin position="16"/>
        <end position="181"/>
    </location>
</feature>
<evidence type="ECO:0000256" key="2">
    <source>
        <dbReference type="ARBA" id="ARBA00009539"/>
    </source>
</evidence>
<accession>A0ABS7X0C0</accession>
<comment type="function">
    <text evidence="7 8">Key enzyme in folate metabolism. Catalyzes an essential reaction for de novo glycine and purine synthesis, and for DNA precursor synthesis.</text>
</comment>
<comment type="caution">
    <text evidence="12">The sequence shown here is derived from an EMBL/GenBank/DDBJ whole genome shotgun (WGS) entry which is preliminary data.</text>
</comment>
<feature type="region of interest" description="Disordered" evidence="10">
    <location>
        <begin position="148"/>
        <end position="174"/>
    </location>
</feature>
<dbReference type="PIRSF" id="PIRSF000194">
    <property type="entry name" value="DHFR"/>
    <property type="match status" value="1"/>
</dbReference>
<dbReference type="PROSITE" id="PS51330">
    <property type="entry name" value="DHFR_2"/>
    <property type="match status" value="1"/>
</dbReference>
<dbReference type="Gene3D" id="3.40.430.10">
    <property type="entry name" value="Dihydrofolate Reductase, subunit A"/>
    <property type="match status" value="1"/>
</dbReference>
<dbReference type="Proteomes" id="UP001319883">
    <property type="component" value="Unassembled WGS sequence"/>
</dbReference>
<protein>
    <recommendedName>
        <fullName evidence="3 8">Dihydrofolate reductase</fullName>
        <ecNumber evidence="3 8">1.5.1.3</ecNumber>
    </recommendedName>
</protein>
<evidence type="ECO:0000256" key="10">
    <source>
        <dbReference type="SAM" id="MobiDB-lite"/>
    </source>
</evidence>
<keyword evidence="6 8" id="KW-0560">Oxidoreductase</keyword>
<dbReference type="InterPro" id="IPR012259">
    <property type="entry name" value="DHFR"/>
</dbReference>
<feature type="compositionally biased region" description="Basic and acidic residues" evidence="10">
    <location>
        <begin position="157"/>
        <end position="168"/>
    </location>
</feature>
<gene>
    <name evidence="12" type="ORF">KGQ91_09350</name>
</gene>
<dbReference type="PANTHER" id="PTHR48069:SF3">
    <property type="entry name" value="DIHYDROFOLATE REDUCTASE"/>
    <property type="match status" value="1"/>
</dbReference>
<evidence type="ECO:0000256" key="3">
    <source>
        <dbReference type="ARBA" id="ARBA00012856"/>
    </source>
</evidence>
<evidence type="ECO:0000256" key="9">
    <source>
        <dbReference type="RuleBase" id="RU004474"/>
    </source>
</evidence>
<keyword evidence="4 8" id="KW-0554">One-carbon metabolism</keyword>
<evidence type="ECO:0000259" key="11">
    <source>
        <dbReference type="PROSITE" id="PS51330"/>
    </source>
</evidence>
<evidence type="ECO:0000256" key="8">
    <source>
        <dbReference type="PIRNR" id="PIRNR000194"/>
    </source>
</evidence>
<dbReference type="CDD" id="cd00209">
    <property type="entry name" value="DHFR"/>
    <property type="match status" value="1"/>
</dbReference>
<evidence type="ECO:0000256" key="7">
    <source>
        <dbReference type="ARBA" id="ARBA00025067"/>
    </source>
</evidence>
<keyword evidence="13" id="KW-1185">Reference proteome</keyword>
<sequence length="189" mass="20999">MNESQPLDARHETLVPVAMIAAVSRNGVIGVDNQLPWYLPEDLKFFKRMTQGKPLVMGRKTFASIGRALPGRLNIVVTRDPDFRAEGVRVCHDLVEALSLADDQALIDGVEEIMVMGGGEIYAQAMPWASRLYVTEVDREVTGDARFPDIDPTLWEEAQRQPGEHSGEADQPGYAFVVYRRRQAGSDDA</sequence>